<proteinExistence type="predicted"/>
<reference evidence="3" key="1">
    <citation type="submission" date="2017-05" db="EMBL/GenBank/DDBJ databases">
        <authorList>
            <person name="Kirkegaard R."/>
            <person name="Mcilroy J S."/>
        </authorList>
    </citation>
    <scope>NUCLEOTIDE SEQUENCE [LARGE SCALE GENOMIC DNA]</scope>
</reference>
<keyword evidence="3" id="KW-1185">Reference proteome</keyword>
<dbReference type="EMBL" id="LT859958">
    <property type="protein sequence ID" value="SMX53223.1"/>
    <property type="molecule type" value="Genomic_DNA"/>
</dbReference>
<dbReference type="AlphaFoldDB" id="A0A1Y6K0P6"/>
<name>A0A1Y6K0P6_9CHLR</name>
<dbReference type="Pfam" id="PF03009">
    <property type="entry name" value="GDPD"/>
    <property type="match status" value="1"/>
</dbReference>
<dbReference type="GO" id="GO:0006629">
    <property type="term" value="P:lipid metabolic process"/>
    <property type="evidence" value="ECO:0007669"/>
    <property type="project" value="InterPro"/>
</dbReference>
<dbReference type="PANTHER" id="PTHR46211:SF1">
    <property type="entry name" value="GLYCEROPHOSPHODIESTER PHOSPHODIESTERASE, CYTOPLASMIC"/>
    <property type="match status" value="1"/>
</dbReference>
<protein>
    <submittedName>
        <fullName evidence="2">Glycerophosphoryl diester phosphodiesterase</fullName>
    </submittedName>
</protein>
<dbReference type="KEGG" id="abat:CFX1CAM_0157"/>
<dbReference type="InterPro" id="IPR017946">
    <property type="entry name" value="PLC-like_Pdiesterase_TIM-brl"/>
</dbReference>
<sequence length="235" mass="26051">MNKPKIIAHRGASGHAPENTMAAFRLAMEQHADGIELDVMLSKDGHVVVIHDATVNRTTNGTGRVSALTLAELQTLDAGNGEHIPTLEEVLETFGDQWVINVELKNHIAPFDRLPVVVAEMVKRMGLTDSVVLSSFMPLKFARIRRHCPNVKLGLLTLPRHAKSKLWRLFQYDALHPYFEDIDADLVAAEKAHNRQISTYTVDDPDDIRRLAALGVDSIITNLPLEARAALETAE</sequence>
<dbReference type="OrthoDB" id="384721at2"/>
<dbReference type="PROSITE" id="PS51704">
    <property type="entry name" value="GP_PDE"/>
    <property type="match status" value="1"/>
</dbReference>
<dbReference type="PANTHER" id="PTHR46211">
    <property type="entry name" value="GLYCEROPHOSPHORYL DIESTER PHOSPHODIESTERASE"/>
    <property type="match status" value="1"/>
</dbReference>
<feature type="domain" description="GP-PDE" evidence="1">
    <location>
        <begin position="4"/>
        <end position="231"/>
    </location>
</feature>
<evidence type="ECO:0000259" key="1">
    <source>
        <dbReference type="PROSITE" id="PS51704"/>
    </source>
</evidence>
<evidence type="ECO:0000313" key="2">
    <source>
        <dbReference type="EMBL" id="SMX53223.1"/>
    </source>
</evidence>
<dbReference type="SUPFAM" id="SSF51695">
    <property type="entry name" value="PLC-like phosphodiesterases"/>
    <property type="match status" value="1"/>
</dbReference>
<dbReference type="RefSeq" id="WP_087861175.1">
    <property type="nucleotide sequence ID" value="NZ_LT859958.1"/>
</dbReference>
<dbReference type="InterPro" id="IPR030395">
    <property type="entry name" value="GP_PDE_dom"/>
</dbReference>
<evidence type="ECO:0000313" key="3">
    <source>
        <dbReference type="Proteomes" id="UP000195514"/>
    </source>
</evidence>
<dbReference type="Proteomes" id="UP000195514">
    <property type="component" value="Chromosome I"/>
</dbReference>
<organism evidence="2 3">
    <name type="scientific">Candidatus Brevifilum fermentans</name>
    <dbReference type="NCBI Taxonomy" id="1986204"/>
    <lineage>
        <taxon>Bacteria</taxon>
        <taxon>Bacillati</taxon>
        <taxon>Chloroflexota</taxon>
        <taxon>Anaerolineae</taxon>
        <taxon>Anaerolineales</taxon>
        <taxon>Anaerolineaceae</taxon>
        <taxon>Candidatus Brevifilum</taxon>
    </lineage>
</organism>
<dbReference type="Gene3D" id="3.20.20.190">
    <property type="entry name" value="Phosphatidylinositol (PI) phosphodiesterase"/>
    <property type="match status" value="1"/>
</dbReference>
<dbReference type="GO" id="GO:0008081">
    <property type="term" value="F:phosphoric diester hydrolase activity"/>
    <property type="evidence" value="ECO:0007669"/>
    <property type="project" value="InterPro"/>
</dbReference>
<accession>A0A1Y6K0P6</accession>
<gene>
    <name evidence="2" type="ORF">CFX1CAM_0157</name>
</gene>